<proteinExistence type="predicted"/>
<organism evidence="2 3">
    <name type="scientific">Rhodopirellula europaea 6C</name>
    <dbReference type="NCBI Taxonomy" id="1263867"/>
    <lineage>
        <taxon>Bacteria</taxon>
        <taxon>Pseudomonadati</taxon>
        <taxon>Planctomycetota</taxon>
        <taxon>Planctomycetia</taxon>
        <taxon>Pirellulales</taxon>
        <taxon>Pirellulaceae</taxon>
        <taxon>Rhodopirellula</taxon>
    </lineage>
</organism>
<dbReference type="AlphaFoldDB" id="M2B4R9"/>
<reference evidence="2" key="2">
    <citation type="journal article" date="2013" name="Mar. Genomics">
        <title>Expression of sulfatases in Rhodopirellula baltica and the diversity of sulfatases in the genus Rhodopirellula.</title>
        <authorList>
            <person name="Wegner C.E."/>
            <person name="Richter-Heitmann T."/>
            <person name="Klindworth A."/>
            <person name="Klockow C."/>
            <person name="Richter M."/>
            <person name="Achstetter T."/>
            <person name="Glockner F.O."/>
            <person name="Harder J."/>
        </authorList>
    </citation>
    <scope>NUCLEOTIDE SEQUENCE [LARGE SCALE GENOMIC DNA]</scope>
    <source>
        <strain evidence="2">6C</strain>
    </source>
</reference>
<name>M2B4R9_9BACT</name>
<evidence type="ECO:0000256" key="1">
    <source>
        <dbReference type="SAM" id="MobiDB-lite"/>
    </source>
</evidence>
<reference evidence="2" key="1">
    <citation type="submission" date="2012-11" db="EMBL/GenBank/DDBJ databases">
        <title>Permanent draft genomes of Rhodopirellula europaea strain SH398 and 6C.</title>
        <authorList>
            <person name="Richter M."/>
            <person name="Richter-Heitmann T."/>
            <person name="Frank C."/>
            <person name="Harder J."/>
            <person name="Glockner F.O."/>
        </authorList>
    </citation>
    <scope>NUCLEOTIDE SEQUENCE</scope>
    <source>
        <strain evidence="2">6C</strain>
    </source>
</reference>
<protein>
    <submittedName>
        <fullName evidence="2">Uncharacterized protein</fullName>
    </submittedName>
</protein>
<dbReference type="Proteomes" id="UP000011529">
    <property type="component" value="Unassembled WGS sequence"/>
</dbReference>
<accession>M2B4R9</accession>
<feature type="region of interest" description="Disordered" evidence="1">
    <location>
        <begin position="1"/>
        <end position="27"/>
    </location>
</feature>
<keyword evidence="3" id="KW-1185">Reference proteome</keyword>
<evidence type="ECO:0000313" key="2">
    <source>
        <dbReference type="EMBL" id="EMB17204.1"/>
    </source>
</evidence>
<gene>
    <name evidence="2" type="ORF">RE6C_02087</name>
</gene>
<evidence type="ECO:0000313" key="3">
    <source>
        <dbReference type="Proteomes" id="UP000011529"/>
    </source>
</evidence>
<sequence>MGAGTTDSNRTIRHRQQHSSSTEVDKAEMETIKAVPTYKMTNEVLSPLLGQNGRMK</sequence>
<comment type="caution">
    <text evidence="2">The sequence shown here is derived from an EMBL/GenBank/DDBJ whole genome shotgun (WGS) entry which is preliminary data.</text>
</comment>
<dbReference type="EMBL" id="ANMO01000102">
    <property type="protein sequence ID" value="EMB17204.1"/>
    <property type="molecule type" value="Genomic_DNA"/>
</dbReference>